<evidence type="ECO:0000256" key="2">
    <source>
        <dbReference type="ARBA" id="ARBA00022857"/>
    </source>
</evidence>
<dbReference type="Proteomes" id="UP000271241">
    <property type="component" value="Unassembled WGS sequence"/>
</dbReference>
<dbReference type="AlphaFoldDB" id="A0A4P9XP82"/>
<evidence type="ECO:0000313" key="6">
    <source>
        <dbReference type="Proteomes" id="UP000271241"/>
    </source>
</evidence>
<accession>A0A4P9XP82</accession>
<name>A0A4P9XP82_9FUNG</name>
<dbReference type="PANTHER" id="PTHR47706">
    <property type="entry name" value="NMRA-LIKE FAMILY PROTEIN"/>
    <property type="match status" value="1"/>
</dbReference>
<dbReference type="InterPro" id="IPR051609">
    <property type="entry name" value="NmrA/Isoflavone_reductase-like"/>
</dbReference>
<evidence type="ECO:0000256" key="1">
    <source>
        <dbReference type="ARBA" id="ARBA00005725"/>
    </source>
</evidence>
<evidence type="ECO:0000313" key="5">
    <source>
        <dbReference type="EMBL" id="RKP07803.1"/>
    </source>
</evidence>
<dbReference type="SUPFAM" id="SSF51735">
    <property type="entry name" value="NAD(P)-binding Rossmann-fold domains"/>
    <property type="match status" value="1"/>
</dbReference>
<dbReference type="InterPro" id="IPR036291">
    <property type="entry name" value="NAD(P)-bd_dom_sf"/>
</dbReference>
<dbReference type="STRING" id="78915.A0A4P9XP82"/>
<gene>
    <name evidence="5" type="ORF">THASP1DRAFT_30381</name>
</gene>
<reference evidence="6" key="1">
    <citation type="journal article" date="2018" name="Nat. Microbiol.">
        <title>Leveraging single-cell genomics to expand the fungal tree of life.</title>
        <authorList>
            <person name="Ahrendt S.R."/>
            <person name="Quandt C.A."/>
            <person name="Ciobanu D."/>
            <person name="Clum A."/>
            <person name="Salamov A."/>
            <person name="Andreopoulos B."/>
            <person name="Cheng J.F."/>
            <person name="Woyke T."/>
            <person name="Pelin A."/>
            <person name="Henrissat B."/>
            <person name="Reynolds N.K."/>
            <person name="Benny G.L."/>
            <person name="Smith M.E."/>
            <person name="James T.Y."/>
            <person name="Grigoriev I.V."/>
        </authorList>
    </citation>
    <scope>NUCLEOTIDE SEQUENCE [LARGE SCALE GENOMIC DNA]</scope>
    <source>
        <strain evidence="6">RSA 1356</strain>
    </source>
</reference>
<dbReference type="InterPro" id="IPR045312">
    <property type="entry name" value="PCBER-like"/>
</dbReference>
<protein>
    <recommendedName>
        <fullName evidence="4">NmrA-like domain-containing protein</fullName>
    </recommendedName>
</protein>
<dbReference type="OrthoDB" id="419598at2759"/>
<dbReference type="Gene3D" id="3.90.25.10">
    <property type="entry name" value="UDP-galactose 4-epimerase, domain 1"/>
    <property type="match status" value="1"/>
</dbReference>
<comment type="similarity">
    <text evidence="1">Belongs to the NmrA-type oxidoreductase family. Isoflavone reductase subfamily.</text>
</comment>
<keyword evidence="3" id="KW-0560">Oxidoreductase</keyword>
<organism evidence="5 6">
    <name type="scientific">Thamnocephalis sphaerospora</name>
    <dbReference type="NCBI Taxonomy" id="78915"/>
    <lineage>
        <taxon>Eukaryota</taxon>
        <taxon>Fungi</taxon>
        <taxon>Fungi incertae sedis</taxon>
        <taxon>Zoopagomycota</taxon>
        <taxon>Zoopagomycotina</taxon>
        <taxon>Zoopagomycetes</taxon>
        <taxon>Zoopagales</taxon>
        <taxon>Sigmoideomycetaceae</taxon>
        <taxon>Thamnocephalis</taxon>
    </lineage>
</organism>
<sequence>MPMTRRWLRVLSRYSPQVQLYKTMFLQTIRVMVAGGTGDVGSEIVRALAADPDYDVAVLSRPNSTATRIKKIQTFDTRIVNADYKKHDELANVLRGIDIVVSAIDYDYLLEPQLALVRAAAEAGVKRFVPSEYWLDTDKVDSPMTEDNRTVKRAIEASGMEHTYYYCGHFYEYLVDKYFGVDVPRRRATVIGSGNALLSMAHTKDVGRFVALTLKDPRSRNASLQFEGGRFTINQIIERLEKITGNKFTVTYCDADGDIDGSEEHADLSALAADFLELVDQGAALMTRADHQQYSGFEFWSFDDYLKHKSAKWVR</sequence>
<dbReference type="PANTHER" id="PTHR47706:SF4">
    <property type="entry name" value="NMRA-LIKE DOMAIN-CONTAINING PROTEIN"/>
    <property type="match status" value="1"/>
</dbReference>
<evidence type="ECO:0000256" key="3">
    <source>
        <dbReference type="ARBA" id="ARBA00023002"/>
    </source>
</evidence>
<evidence type="ECO:0000259" key="4">
    <source>
        <dbReference type="Pfam" id="PF05368"/>
    </source>
</evidence>
<dbReference type="Pfam" id="PF05368">
    <property type="entry name" value="NmrA"/>
    <property type="match status" value="1"/>
</dbReference>
<keyword evidence="6" id="KW-1185">Reference proteome</keyword>
<dbReference type="Gene3D" id="3.40.50.720">
    <property type="entry name" value="NAD(P)-binding Rossmann-like Domain"/>
    <property type="match status" value="1"/>
</dbReference>
<dbReference type="CDD" id="cd05259">
    <property type="entry name" value="PCBER_SDR_a"/>
    <property type="match status" value="1"/>
</dbReference>
<dbReference type="InterPro" id="IPR008030">
    <property type="entry name" value="NmrA-like"/>
</dbReference>
<dbReference type="GO" id="GO:0016491">
    <property type="term" value="F:oxidoreductase activity"/>
    <property type="evidence" value="ECO:0007669"/>
    <property type="project" value="UniProtKB-KW"/>
</dbReference>
<dbReference type="EMBL" id="KZ992671">
    <property type="protein sequence ID" value="RKP07803.1"/>
    <property type="molecule type" value="Genomic_DNA"/>
</dbReference>
<proteinExistence type="inferred from homology"/>
<keyword evidence="2" id="KW-0521">NADP</keyword>
<feature type="domain" description="NmrA-like" evidence="4">
    <location>
        <begin position="30"/>
        <end position="252"/>
    </location>
</feature>